<comment type="caution">
    <text evidence="2">The sequence shown here is derived from an EMBL/GenBank/DDBJ whole genome shotgun (WGS) entry which is preliminary data.</text>
</comment>
<dbReference type="RefSeq" id="WP_272425942.1">
    <property type="nucleotide sequence ID" value="NZ_JAGTJJ010000075.1"/>
</dbReference>
<dbReference type="PROSITE" id="PS51257">
    <property type="entry name" value="PROKAR_LIPOPROTEIN"/>
    <property type="match status" value="1"/>
</dbReference>
<reference evidence="2 3" key="1">
    <citation type="submission" date="2021-04" db="EMBL/GenBank/DDBJ databases">
        <title>Genome analysis of Polyangium sp.</title>
        <authorList>
            <person name="Li Y."/>
            <person name="Wang J."/>
        </authorList>
    </citation>
    <scope>NUCLEOTIDE SEQUENCE [LARGE SCALE GENOMIC DNA]</scope>
    <source>
        <strain evidence="2 3">SDU14</strain>
    </source>
</reference>
<dbReference type="GO" id="GO:0016301">
    <property type="term" value="F:kinase activity"/>
    <property type="evidence" value="ECO:0007669"/>
    <property type="project" value="UniProtKB-KW"/>
</dbReference>
<dbReference type="PANTHER" id="PTHR40050:SF1">
    <property type="entry name" value="INNER SPORE COAT PROTEIN H"/>
    <property type="match status" value="1"/>
</dbReference>
<dbReference type="EMBL" id="JAGTJJ010000075">
    <property type="protein sequence ID" value="MDC3988505.1"/>
    <property type="molecule type" value="Genomic_DNA"/>
</dbReference>
<sequence length="376" mass="41613">MRFRLASILLFTSAFTGCTAEDPVASIFDPAKLHKVEITVASTHLDTLGNNLDERVPCDIVYDGELVAGSGIRQKGNTLVDLDDKPSFSVKFDEFDEQAKLYGLNKLLLNSSKQDPSFLRSRLGSDVHLRAGIPAARVAHAQVTLNGVDKGIYVVVEAIDKDFLRSHFGEEYAEGNLYEGPCCGDFVDDIDHMELEDEKKDGRTRDDLVALAQIIQDTPDAEFADALEKRLDLGRFMKSYALEALLGHWDGFAFRANNHYIYNTPATGLLVFMPHGMDRILDDPAFDPETTPVTKLPLRIRAIEALDMEFHAELTELARTAWDENSMQAAINQAAAVLHTASSGEQTKKDLADFDASIPELRNIVTVRSDKIAPTP</sequence>
<accession>A0A9X4AZN4</accession>
<evidence type="ECO:0000313" key="3">
    <source>
        <dbReference type="Proteomes" id="UP001151081"/>
    </source>
</evidence>
<keyword evidence="1" id="KW-0732">Signal</keyword>
<feature type="chain" id="PRO_5040857327" evidence="1">
    <location>
        <begin position="21"/>
        <end position="376"/>
    </location>
</feature>
<gene>
    <name evidence="2" type="ORF">KEG57_49015</name>
</gene>
<keyword evidence="2" id="KW-0808">Transferase</keyword>
<keyword evidence="2" id="KW-0418">Kinase</keyword>
<proteinExistence type="predicted"/>
<evidence type="ECO:0000313" key="2">
    <source>
        <dbReference type="EMBL" id="MDC3988505.1"/>
    </source>
</evidence>
<name>A0A9X4AZN4_9BACT</name>
<protein>
    <submittedName>
        <fullName evidence="2">CotH kinase family protein</fullName>
    </submittedName>
</protein>
<dbReference type="InterPro" id="IPR014867">
    <property type="entry name" value="Spore_coat_CotH_CotH2/3/7"/>
</dbReference>
<dbReference type="PANTHER" id="PTHR40050">
    <property type="entry name" value="INNER SPORE COAT PROTEIN H"/>
    <property type="match status" value="1"/>
</dbReference>
<organism evidence="2 3">
    <name type="scientific">Polyangium jinanense</name>
    <dbReference type="NCBI Taxonomy" id="2829994"/>
    <lineage>
        <taxon>Bacteria</taxon>
        <taxon>Pseudomonadati</taxon>
        <taxon>Myxococcota</taxon>
        <taxon>Polyangia</taxon>
        <taxon>Polyangiales</taxon>
        <taxon>Polyangiaceae</taxon>
        <taxon>Polyangium</taxon>
    </lineage>
</organism>
<dbReference type="AlphaFoldDB" id="A0A9X4AZN4"/>
<dbReference type="Pfam" id="PF08757">
    <property type="entry name" value="CotH"/>
    <property type="match status" value="1"/>
</dbReference>
<feature type="signal peptide" evidence="1">
    <location>
        <begin position="1"/>
        <end position="20"/>
    </location>
</feature>
<dbReference type="Proteomes" id="UP001151081">
    <property type="component" value="Unassembled WGS sequence"/>
</dbReference>
<keyword evidence="3" id="KW-1185">Reference proteome</keyword>
<evidence type="ECO:0000256" key="1">
    <source>
        <dbReference type="SAM" id="SignalP"/>
    </source>
</evidence>